<organism evidence="1 2">
    <name type="scientific">Auriscalpium vulgare</name>
    <dbReference type="NCBI Taxonomy" id="40419"/>
    <lineage>
        <taxon>Eukaryota</taxon>
        <taxon>Fungi</taxon>
        <taxon>Dikarya</taxon>
        <taxon>Basidiomycota</taxon>
        <taxon>Agaricomycotina</taxon>
        <taxon>Agaricomycetes</taxon>
        <taxon>Russulales</taxon>
        <taxon>Auriscalpiaceae</taxon>
        <taxon>Auriscalpium</taxon>
    </lineage>
</organism>
<gene>
    <name evidence="1" type="ORF">FA95DRAFT_1506053</name>
</gene>
<comment type="caution">
    <text evidence="1">The sequence shown here is derived from an EMBL/GenBank/DDBJ whole genome shotgun (WGS) entry which is preliminary data.</text>
</comment>
<reference evidence="1" key="2">
    <citation type="journal article" date="2022" name="New Phytol.">
        <title>Evolutionary transition to the ectomycorrhizal habit in the genomes of a hyperdiverse lineage of mushroom-forming fungi.</title>
        <authorList>
            <person name="Looney B."/>
            <person name="Miyauchi S."/>
            <person name="Morin E."/>
            <person name="Drula E."/>
            <person name="Courty P.E."/>
            <person name="Kohler A."/>
            <person name="Kuo A."/>
            <person name="LaButti K."/>
            <person name="Pangilinan J."/>
            <person name="Lipzen A."/>
            <person name="Riley R."/>
            <person name="Andreopoulos W."/>
            <person name="He G."/>
            <person name="Johnson J."/>
            <person name="Nolan M."/>
            <person name="Tritt A."/>
            <person name="Barry K.W."/>
            <person name="Grigoriev I.V."/>
            <person name="Nagy L.G."/>
            <person name="Hibbett D."/>
            <person name="Henrissat B."/>
            <person name="Matheny P.B."/>
            <person name="Labbe J."/>
            <person name="Martin F.M."/>
        </authorList>
    </citation>
    <scope>NUCLEOTIDE SEQUENCE</scope>
    <source>
        <strain evidence="1">FP105234-sp</strain>
    </source>
</reference>
<keyword evidence="2" id="KW-1185">Reference proteome</keyword>
<proteinExistence type="predicted"/>
<sequence length="246" mass="28533">AEACTIDNFRINIRGTPKSPWNLSAGRVFATFLLREMEWADTPLTRQGICEAFAKRIKSLRRDCREEQKTPEAKKAARSRHNKDVRKDAAAQLFQRRLSTSQKHRLDDYTELLNSLGPGGMSTDESECEEYSILRYPIRRPIWRAAEVHEWLAALDRLHLKDRQEGSLHDRRGTFPHLRYMTDEVSKDSRFRPGLPKNIYDVTWMNSKSPLWVRDVLRPKKSTLIPQMPAGGCVLHFSTRLVSTNK</sequence>
<evidence type="ECO:0000313" key="2">
    <source>
        <dbReference type="Proteomes" id="UP000814033"/>
    </source>
</evidence>
<evidence type="ECO:0000313" key="1">
    <source>
        <dbReference type="EMBL" id="KAI0038123.1"/>
    </source>
</evidence>
<accession>A0ACB8R2V3</accession>
<protein>
    <submittedName>
        <fullName evidence="1">Uncharacterized protein</fullName>
    </submittedName>
</protein>
<name>A0ACB8R2V3_9AGAM</name>
<dbReference type="Proteomes" id="UP000814033">
    <property type="component" value="Unassembled WGS sequence"/>
</dbReference>
<dbReference type="EMBL" id="MU276587">
    <property type="protein sequence ID" value="KAI0038123.1"/>
    <property type="molecule type" value="Genomic_DNA"/>
</dbReference>
<feature type="non-terminal residue" evidence="1">
    <location>
        <position position="1"/>
    </location>
</feature>
<reference evidence="1" key="1">
    <citation type="submission" date="2021-02" db="EMBL/GenBank/DDBJ databases">
        <authorList>
            <consortium name="DOE Joint Genome Institute"/>
            <person name="Ahrendt S."/>
            <person name="Looney B.P."/>
            <person name="Miyauchi S."/>
            <person name="Morin E."/>
            <person name="Drula E."/>
            <person name="Courty P.E."/>
            <person name="Chicoki N."/>
            <person name="Fauchery L."/>
            <person name="Kohler A."/>
            <person name="Kuo A."/>
            <person name="Labutti K."/>
            <person name="Pangilinan J."/>
            <person name="Lipzen A."/>
            <person name="Riley R."/>
            <person name="Andreopoulos W."/>
            <person name="He G."/>
            <person name="Johnson J."/>
            <person name="Barry K.W."/>
            <person name="Grigoriev I.V."/>
            <person name="Nagy L."/>
            <person name="Hibbett D."/>
            <person name="Henrissat B."/>
            <person name="Matheny P.B."/>
            <person name="Labbe J."/>
            <person name="Martin F."/>
        </authorList>
    </citation>
    <scope>NUCLEOTIDE SEQUENCE</scope>
    <source>
        <strain evidence="1">FP105234-sp</strain>
    </source>
</reference>